<keyword evidence="2 3" id="KW-0129">CBS domain</keyword>
<proteinExistence type="predicted"/>
<gene>
    <name evidence="5" type="ORF">Sradi_6045200</name>
</gene>
<dbReference type="Pfam" id="PF00571">
    <property type="entry name" value="CBS"/>
    <property type="match status" value="1"/>
</dbReference>
<evidence type="ECO:0000256" key="1">
    <source>
        <dbReference type="ARBA" id="ARBA00022737"/>
    </source>
</evidence>
<keyword evidence="1" id="KW-0677">Repeat</keyword>
<evidence type="ECO:0000313" key="5">
    <source>
        <dbReference type="EMBL" id="KAL0306279.1"/>
    </source>
</evidence>
<dbReference type="PANTHER" id="PTHR22777">
    <property type="entry name" value="HEMOLYSIN-RELATED"/>
    <property type="match status" value="1"/>
</dbReference>
<dbReference type="InterPro" id="IPR000644">
    <property type="entry name" value="CBS_dom"/>
</dbReference>
<dbReference type="Gene3D" id="3.10.580.10">
    <property type="entry name" value="CBS-domain"/>
    <property type="match status" value="1"/>
</dbReference>
<sequence length="236" mass="25863">MAKGFAGVDGFQRAGFSSCGLVRAISFFLHGRDLHYPSFGRGRVWNLYFCMCYQKLRRCCDINVVHWSKLEWNIGATALVTEAATANLGEAGVRAATGVMTVAIPSSLKFTPKSIAVHNATEVARFVASCMAFAGAVSCGKSRNISVNGNAKTARSERKKDMIENVLEIKDTHVREVMTPLVDVVAIDASATLVDFHNSWVDHQYSGVPVFEERIDNIVGIAYAMDLLDYVQKGNF</sequence>
<evidence type="ECO:0000259" key="4">
    <source>
        <dbReference type="PROSITE" id="PS51371"/>
    </source>
</evidence>
<dbReference type="PROSITE" id="PS51371">
    <property type="entry name" value="CBS"/>
    <property type="match status" value="1"/>
</dbReference>
<dbReference type="EMBL" id="JACGWJ010000028">
    <property type="protein sequence ID" value="KAL0306279.1"/>
    <property type="molecule type" value="Genomic_DNA"/>
</dbReference>
<reference evidence="5" key="1">
    <citation type="submission" date="2020-06" db="EMBL/GenBank/DDBJ databases">
        <authorList>
            <person name="Li T."/>
            <person name="Hu X."/>
            <person name="Zhang T."/>
            <person name="Song X."/>
            <person name="Zhang H."/>
            <person name="Dai N."/>
            <person name="Sheng W."/>
            <person name="Hou X."/>
            <person name="Wei L."/>
        </authorList>
    </citation>
    <scope>NUCLEOTIDE SEQUENCE</scope>
    <source>
        <strain evidence="5">G02</strain>
        <tissue evidence="5">Leaf</tissue>
    </source>
</reference>
<evidence type="ECO:0000256" key="3">
    <source>
        <dbReference type="PROSITE-ProRule" id="PRU00703"/>
    </source>
</evidence>
<reference evidence="5" key="2">
    <citation type="journal article" date="2024" name="Plant">
        <title>Genomic evolution and insights into agronomic trait innovations of Sesamum species.</title>
        <authorList>
            <person name="Miao H."/>
            <person name="Wang L."/>
            <person name="Qu L."/>
            <person name="Liu H."/>
            <person name="Sun Y."/>
            <person name="Le M."/>
            <person name="Wang Q."/>
            <person name="Wei S."/>
            <person name="Zheng Y."/>
            <person name="Lin W."/>
            <person name="Duan Y."/>
            <person name="Cao H."/>
            <person name="Xiong S."/>
            <person name="Wang X."/>
            <person name="Wei L."/>
            <person name="Li C."/>
            <person name="Ma Q."/>
            <person name="Ju M."/>
            <person name="Zhao R."/>
            <person name="Li G."/>
            <person name="Mu C."/>
            <person name="Tian Q."/>
            <person name="Mei H."/>
            <person name="Zhang T."/>
            <person name="Gao T."/>
            <person name="Zhang H."/>
        </authorList>
    </citation>
    <scope>NUCLEOTIDE SEQUENCE</scope>
    <source>
        <strain evidence="5">G02</strain>
    </source>
</reference>
<dbReference type="PANTHER" id="PTHR22777:SF17">
    <property type="entry name" value="UPF0053 PROTEIN SLL0260"/>
    <property type="match status" value="1"/>
</dbReference>
<name>A0AAW2KJ43_SESRA</name>
<comment type="caution">
    <text evidence="5">The sequence shown here is derived from an EMBL/GenBank/DDBJ whole genome shotgun (WGS) entry which is preliminary data.</text>
</comment>
<accession>A0AAW2KJ43</accession>
<feature type="domain" description="CBS" evidence="4">
    <location>
        <begin position="178"/>
        <end position="236"/>
    </location>
</feature>
<dbReference type="InterPro" id="IPR046342">
    <property type="entry name" value="CBS_dom_sf"/>
</dbReference>
<organism evidence="5">
    <name type="scientific">Sesamum radiatum</name>
    <name type="common">Black benniseed</name>
    <dbReference type="NCBI Taxonomy" id="300843"/>
    <lineage>
        <taxon>Eukaryota</taxon>
        <taxon>Viridiplantae</taxon>
        <taxon>Streptophyta</taxon>
        <taxon>Embryophyta</taxon>
        <taxon>Tracheophyta</taxon>
        <taxon>Spermatophyta</taxon>
        <taxon>Magnoliopsida</taxon>
        <taxon>eudicotyledons</taxon>
        <taxon>Gunneridae</taxon>
        <taxon>Pentapetalae</taxon>
        <taxon>asterids</taxon>
        <taxon>lamiids</taxon>
        <taxon>Lamiales</taxon>
        <taxon>Pedaliaceae</taxon>
        <taxon>Sesamum</taxon>
    </lineage>
</organism>
<dbReference type="AlphaFoldDB" id="A0AAW2KJ43"/>
<protein>
    <submittedName>
        <fullName evidence="5">DUF21 domain-containing protein, chloroplastic</fullName>
    </submittedName>
</protein>
<evidence type="ECO:0000256" key="2">
    <source>
        <dbReference type="ARBA" id="ARBA00023122"/>
    </source>
</evidence>
<dbReference type="SUPFAM" id="SSF54631">
    <property type="entry name" value="CBS-domain pair"/>
    <property type="match status" value="1"/>
</dbReference>